<evidence type="ECO:0000256" key="2">
    <source>
        <dbReference type="ARBA" id="ARBA00022692"/>
    </source>
</evidence>
<feature type="domain" description="O-antigen ligase-related" evidence="6">
    <location>
        <begin position="221"/>
        <end position="357"/>
    </location>
</feature>
<dbReference type="Proteomes" id="UP000178349">
    <property type="component" value="Unassembled WGS sequence"/>
</dbReference>
<proteinExistence type="predicted"/>
<accession>A0A1F6NR55</accession>
<feature type="transmembrane region" description="Helical" evidence="5">
    <location>
        <begin position="110"/>
        <end position="132"/>
    </location>
</feature>
<dbReference type="PANTHER" id="PTHR37422">
    <property type="entry name" value="TEICHURONIC ACID BIOSYNTHESIS PROTEIN TUAE"/>
    <property type="match status" value="1"/>
</dbReference>
<feature type="transmembrane region" description="Helical" evidence="5">
    <location>
        <begin position="398"/>
        <end position="416"/>
    </location>
</feature>
<evidence type="ECO:0000313" key="8">
    <source>
        <dbReference type="Proteomes" id="UP000178349"/>
    </source>
</evidence>
<comment type="subcellular location">
    <subcellularLocation>
        <location evidence="1">Membrane</location>
        <topology evidence="1">Multi-pass membrane protein</topology>
    </subcellularLocation>
</comment>
<reference evidence="7 8" key="1">
    <citation type="journal article" date="2016" name="Nat. Commun.">
        <title>Thousands of microbial genomes shed light on interconnected biogeochemical processes in an aquifer system.</title>
        <authorList>
            <person name="Anantharaman K."/>
            <person name="Brown C.T."/>
            <person name="Hug L.A."/>
            <person name="Sharon I."/>
            <person name="Castelle C.J."/>
            <person name="Probst A.J."/>
            <person name="Thomas B.C."/>
            <person name="Singh A."/>
            <person name="Wilkins M.J."/>
            <person name="Karaoz U."/>
            <person name="Brodie E.L."/>
            <person name="Williams K.H."/>
            <person name="Hubbard S.S."/>
            <person name="Banfield J.F."/>
        </authorList>
    </citation>
    <scope>NUCLEOTIDE SEQUENCE [LARGE SCALE GENOMIC DNA]</scope>
</reference>
<feature type="transmembrane region" description="Helical" evidence="5">
    <location>
        <begin position="238"/>
        <end position="255"/>
    </location>
</feature>
<feature type="transmembrane region" description="Helical" evidence="5">
    <location>
        <begin position="376"/>
        <end position="392"/>
    </location>
</feature>
<gene>
    <name evidence="7" type="ORF">A2493_01005</name>
</gene>
<evidence type="ECO:0000256" key="1">
    <source>
        <dbReference type="ARBA" id="ARBA00004141"/>
    </source>
</evidence>
<feature type="transmembrane region" description="Helical" evidence="5">
    <location>
        <begin position="144"/>
        <end position="167"/>
    </location>
</feature>
<dbReference type="AlphaFoldDB" id="A0A1F6NR55"/>
<feature type="transmembrane region" description="Helical" evidence="5">
    <location>
        <begin position="80"/>
        <end position="98"/>
    </location>
</feature>
<evidence type="ECO:0000256" key="3">
    <source>
        <dbReference type="ARBA" id="ARBA00022989"/>
    </source>
</evidence>
<evidence type="ECO:0000259" key="6">
    <source>
        <dbReference type="Pfam" id="PF04932"/>
    </source>
</evidence>
<dbReference type="Pfam" id="PF04932">
    <property type="entry name" value="Wzy_C"/>
    <property type="match status" value="1"/>
</dbReference>
<dbReference type="GO" id="GO:0016020">
    <property type="term" value="C:membrane"/>
    <property type="evidence" value="ECO:0007669"/>
    <property type="project" value="UniProtKB-SubCell"/>
</dbReference>
<dbReference type="InterPro" id="IPR007016">
    <property type="entry name" value="O-antigen_ligase-rel_domated"/>
</dbReference>
<dbReference type="PANTHER" id="PTHR37422:SF17">
    <property type="entry name" value="O-ANTIGEN LIGASE"/>
    <property type="match status" value="1"/>
</dbReference>
<name>A0A1F6NR55_9BACT</name>
<feature type="transmembrane region" description="Helical" evidence="5">
    <location>
        <begin position="217"/>
        <end position="232"/>
    </location>
</feature>
<feature type="transmembrane region" description="Helical" evidence="5">
    <location>
        <begin position="344"/>
        <end position="364"/>
    </location>
</feature>
<feature type="transmembrane region" description="Helical" evidence="5">
    <location>
        <begin position="39"/>
        <end position="60"/>
    </location>
</feature>
<evidence type="ECO:0000313" key="7">
    <source>
        <dbReference type="EMBL" id="OGH86318.1"/>
    </source>
</evidence>
<evidence type="ECO:0000256" key="5">
    <source>
        <dbReference type="SAM" id="Phobius"/>
    </source>
</evidence>
<keyword evidence="3 5" id="KW-1133">Transmembrane helix</keyword>
<comment type="caution">
    <text evidence="7">The sequence shown here is derived from an EMBL/GenBank/DDBJ whole genome shotgun (WGS) entry which is preliminary data.</text>
</comment>
<organism evidence="7 8">
    <name type="scientific">Candidatus Magasanikbacteria bacterium RIFOXYC12_FULL_33_11</name>
    <dbReference type="NCBI Taxonomy" id="1798701"/>
    <lineage>
        <taxon>Bacteria</taxon>
        <taxon>Candidatus Magasanikiibacteriota</taxon>
    </lineage>
</organism>
<feature type="transmembrane region" description="Helical" evidence="5">
    <location>
        <begin position="187"/>
        <end position="205"/>
    </location>
</feature>
<evidence type="ECO:0000256" key="4">
    <source>
        <dbReference type="ARBA" id="ARBA00023136"/>
    </source>
</evidence>
<protein>
    <recommendedName>
        <fullName evidence="6">O-antigen ligase-related domain-containing protein</fullName>
    </recommendedName>
</protein>
<dbReference type="EMBL" id="MFQW01000024">
    <property type="protein sequence ID" value="OGH86318.1"/>
    <property type="molecule type" value="Genomic_DNA"/>
</dbReference>
<dbReference type="InterPro" id="IPR051533">
    <property type="entry name" value="WaaL-like"/>
</dbReference>
<keyword evidence="2 5" id="KW-0812">Transmembrane</keyword>
<feature type="transmembrane region" description="Helical" evidence="5">
    <location>
        <begin position="262"/>
        <end position="282"/>
    </location>
</feature>
<sequence>MLILALIYFVTILLVSYKNFAWGLYSLALVLPLYFLRPQIGFLPTTILELHFGAVFLVWLFSYARQDWVRIKEFLKSNKWFSYSLLIFFLASISSIFVSSFGSATPTQKIILAIGIWRAFFLEPIILFFVFIGRREHFSKMKMIWALLLSAFLVSLIAVAQEIFFLLHLQFPYFGMTIYGRMNSVYTTPNAIGLFTLPILFLSLLLHDKLKTKLQKYFYYFALLIILLANFVSFSQGAWVALAAASIVYLFFVGYKKLSISLVLLGMIIVLSIPTFRSIVLFQDRAGSNRFVLASYTWDYLTESPRQFVTGAGLRNFFDAIENPRRDSLTLEPLTFPHNIFLNFWSEVGLVGMLAFFFIFVLLIKNIWKITNKKNKAILLALLTSFFVQGLVDVPYFNNDLALLFWFIAFVIIDEYDKTKDKKLN</sequence>
<keyword evidence="4 5" id="KW-0472">Membrane</keyword>